<dbReference type="SUPFAM" id="SSF89796">
    <property type="entry name" value="CoA-transferase family III (CaiB/BaiF)"/>
    <property type="match status" value="1"/>
</dbReference>
<protein>
    <submittedName>
        <fullName evidence="2">CoA transferase</fullName>
    </submittedName>
</protein>
<dbReference type="InterPro" id="IPR003673">
    <property type="entry name" value="CoA-Trfase_fam_III"/>
</dbReference>
<dbReference type="Pfam" id="PF02515">
    <property type="entry name" value="CoA_transf_3"/>
    <property type="match status" value="1"/>
</dbReference>
<comment type="caution">
    <text evidence="2">The sequence shown here is derived from an EMBL/GenBank/DDBJ whole genome shotgun (WGS) entry which is preliminary data.</text>
</comment>
<dbReference type="Gene3D" id="3.40.50.10540">
    <property type="entry name" value="Crotonobetainyl-coa:carnitine coa-transferase, domain 1"/>
    <property type="match status" value="1"/>
</dbReference>
<proteinExistence type="predicted"/>
<reference evidence="3" key="1">
    <citation type="journal article" date="2019" name="Int. J. Syst. Evol. Microbiol.">
        <title>The Global Catalogue of Microorganisms (GCM) 10K type strain sequencing project: providing services to taxonomists for standard genome sequencing and annotation.</title>
        <authorList>
            <consortium name="The Broad Institute Genomics Platform"/>
            <consortium name="The Broad Institute Genome Sequencing Center for Infectious Disease"/>
            <person name="Wu L."/>
            <person name="Ma J."/>
        </authorList>
    </citation>
    <scope>NUCLEOTIDE SEQUENCE [LARGE SCALE GENOMIC DNA]</scope>
    <source>
        <strain evidence="3">NBRC 108894</strain>
    </source>
</reference>
<sequence>MRVVSLEQAVAAPFATRHLADLGAEVIKVERTDGGDFARDYDSSIRGGLATHFAWLNRGKQSIALDLAADDGKSVLGDLLATADVFLHNLGPGAVGRLGFDADTVRQRFPRLIVAELTGYGTAGPMSRRKAYDLLVQAEAGFVSITGSRDAPAKAGIPVADIAAGTYLLEGILAALLLRQRTDAGEHIQVSLFDALVEWMGYPIYRQLYLGSPPPRVGLGHPTVTPYDAYPTGDGTAVLIGIQNDRGWSAFARQVIERPDLVDDPRTSTNIARTENRDFVDDLIAQKTRAMTAAELGARLDAAGIPNGLVNDMAAVVEHPQLTERGRWTTIGSPVGEIAAVLPPVLSSAYSPSMGPVPALGEHTDAVLESIGRDAEERRRLRHEGTVS</sequence>
<dbReference type="PANTHER" id="PTHR48207">
    <property type="entry name" value="SUCCINATE--HYDROXYMETHYLGLUTARATE COA-TRANSFERASE"/>
    <property type="match status" value="1"/>
</dbReference>
<dbReference type="Gene3D" id="3.30.1540.10">
    <property type="entry name" value="formyl-coa transferase, domain 3"/>
    <property type="match status" value="1"/>
</dbReference>
<keyword evidence="1 2" id="KW-0808">Transferase</keyword>
<dbReference type="GO" id="GO:0016740">
    <property type="term" value="F:transferase activity"/>
    <property type="evidence" value="ECO:0007669"/>
    <property type="project" value="UniProtKB-KW"/>
</dbReference>
<name>A0ABQ6K7C9_9MICO</name>
<gene>
    <name evidence="2" type="ORF">GCM10025881_14800</name>
</gene>
<organism evidence="2 3">
    <name type="scientific">Pseudolysinimonas kribbensis</name>
    <dbReference type="NCBI Taxonomy" id="433641"/>
    <lineage>
        <taxon>Bacteria</taxon>
        <taxon>Bacillati</taxon>
        <taxon>Actinomycetota</taxon>
        <taxon>Actinomycetes</taxon>
        <taxon>Micrococcales</taxon>
        <taxon>Microbacteriaceae</taxon>
        <taxon>Pseudolysinimonas</taxon>
    </lineage>
</organism>
<dbReference type="InterPro" id="IPR044855">
    <property type="entry name" value="CoA-Trfase_III_dom3_sf"/>
</dbReference>
<evidence type="ECO:0000313" key="3">
    <source>
        <dbReference type="Proteomes" id="UP001157034"/>
    </source>
</evidence>
<dbReference type="PANTHER" id="PTHR48207:SF3">
    <property type="entry name" value="SUCCINATE--HYDROXYMETHYLGLUTARATE COA-TRANSFERASE"/>
    <property type="match status" value="1"/>
</dbReference>
<accession>A0ABQ6K7C9</accession>
<keyword evidence="3" id="KW-1185">Reference proteome</keyword>
<dbReference type="InterPro" id="IPR023606">
    <property type="entry name" value="CoA-Trfase_III_dom_1_sf"/>
</dbReference>
<evidence type="ECO:0000256" key="1">
    <source>
        <dbReference type="ARBA" id="ARBA00022679"/>
    </source>
</evidence>
<evidence type="ECO:0000313" key="2">
    <source>
        <dbReference type="EMBL" id="GMA94656.1"/>
    </source>
</evidence>
<dbReference type="EMBL" id="BSVB01000001">
    <property type="protein sequence ID" value="GMA94656.1"/>
    <property type="molecule type" value="Genomic_DNA"/>
</dbReference>
<dbReference type="Proteomes" id="UP001157034">
    <property type="component" value="Unassembled WGS sequence"/>
</dbReference>
<dbReference type="InterPro" id="IPR050483">
    <property type="entry name" value="CoA-transferase_III_domain"/>
</dbReference>